<dbReference type="PROSITE" id="PS50202">
    <property type="entry name" value="MSP"/>
    <property type="match status" value="1"/>
</dbReference>
<dbReference type="InterPro" id="IPR013783">
    <property type="entry name" value="Ig-like_fold"/>
</dbReference>
<keyword evidence="3" id="KW-1185">Reference proteome</keyword>
<name>A0A183GK07_HELPZ</name>
<dbReference type="Proteomes" id="UP000050761">
    <property type="component" value="Unassembled WGS sequence"/>
</dbReference>
<sequence>MALSGFPSSMVFDANGCTGGYTLINSGQTDLVIKIRTSNNVQYVFRPVHAFIRSGSTKHIEIIRKVGVS</sequence>
<proteinExistence type="predicted"/>
<dbReference type="PANTHER" id="PTHR22947:SF7">
    <property type="entry name" value="MSP DOMAIN-CONTAINING PROTEIN-RELATED"/>
    <property type="match status" value="1"/>
</dbReference>
<dbReference type="Pfam" id="PF00635">
    <property type="entry name" value="Motile_Sperm"/>
    <property type="match status" value="1"/>
</dbReference>
<dbReference type="OrthoDB" id="5785746at2759"/>
<accession>A0A183GK07</accession>
<feature type="domain" description="MSP" evidence="1">
    <location>
        <begin position="2"/>
        <end position="69"/>
    </location>
</feature>
<dbReference type="EMBL" id="UZAH01034594">
    <property type="protein sequence ID" value="VDP36074.1"/>
    <property type="molecule type" value="Genomic_DNA"/>
</dbReference>
<protein>
    <submittedName>
        <fullName evidence="4">MSP domain-containing protein</fullName>
    </submittedName>
</protein>
<accession>A0A3P8DVJ2</accession>
<evidence type="ECO:0000313" key="4">
    <source>
        <dbReference type="WBParaSite" id="HPBE_0002302001-mRNA-1"/>
    </source>
</evidence>
<dbReference type="PANTHER" id="PTHR22947">
    <property type="entry name" value="MAJOR SPERM PROTEIN"/>
    <property type="match status" value="1"/>
</dbReference>
<dbReference type="Gene3D" id="2.60.40.10">
    <property type="entry name" value="Immunoglobulins"/>
    <property type="match status" value="1"/>
</dbReference>
<dbReference type="WBParaSite" id="HPBE_0002302001-mRNA-1">
    <property type="protein sequence ID" value="HPBE_0002302001-mRNA-1"/>
    <property type="gene ID" value="HPBE_0002302001"/>
</dbReference>
<evidence type="ECO:0000313" key="3">
    <source>
        <dbReference type="Proteomes" id="UP000050761"/>
    </source>
</evidence>
<evidence type="ECO:0000313" key="2">
    <source>
        <dbReference type="EMBL" id="VDP36074.1"/>
    </source>
</evidence>
<dbReference type="InterPro" id="IPR051774">
    <property type="entry name" value="Sperm-specific_class_P"/>
</dbReference>
<dbReference type="SUPFAM" id="SSF49354">
    <property type="entry name" value="PapD-like"/>
    <property type="match status" value="1"/>
</dbReference>
<dbReference type="InterPro" id="IPR008962">
    <property type="entry name" value="PapD-like_sf"/>
</dbReference>
<gene>
    <name evidence="2" type="ORF">HPBE_LOCUS23019</name>
</gene>
<organism evidence="3 4">
    <name type="scientific">Heligmosomoides polygyrus</name>
    <name type="common">Parasitic roundworm</name>
    <dbReference type="NCBI Taxonomy" id="6339"/>
    <lineage>
        <taxon>Eukaryota</taxon>
        <taxon>Metazoa</taxon>
        <taxon>Ecdysozoa</taxon>
        <taxon>Nematoda</taxon>
        <taxon>Chromadorea</taxon>
        <taxon>Rhabditida</taxon>
        <taxon>Rhabditina</taxon>
        <taxon>Rhabditomorpha</taxon>
        <taxon>Strongyloidea</taxon>
        <taxon>Heligmosomidae</taxon>
        <taxon>Heligmosomoides</taxon>
    </lineage>
</organism>
<reference evidence="2 3" key="1">
    <citation type="submission" date="2018-11" db="EMBL/GenBank/DDBJ databases">
        <authorList>
            <consortium name="Pathogen Informatics"/>
        </authorList>
    </citation>
    <scope>NUCLEOTIDE SEQUENCE [LARGE SCALE GENOMIC DNA]</scope>
</reference>
<dbReference type="AlphaFoldDB" id="A0A183GK07"/>
<evidence type="ECO:0000259" key="1">
    <source>
        <dbReference type="PROSITE" id="PS50202"/>
    </source>
</evidence>
<reference evidence="4" key="2">
    <citation type="submission" date="2019-09" db="UniProtKB">
        <authorList>
            <consortium name="WormBaseParasite"/>
        </authorList>
    </citation>
    <scope>IDENTIFICATION</scope>
</reference>
<dbReference type="InterPro" id="IPR000535">
    <property type="entry name" value="MSP_dom"/>
</dbReference>